<sequence length="361" mass="37123">MSLPSLRTRTSLRLTAATVGAVLLATGCNAAAKNGDSGKNGDGGSGKSFTLVTPDPVAQNEFLKLAVSGVKAAAKAHDGSQKVFQSSDTDSRQQNVASAVDSAPDVIALVGFEFADIVAQQAEAHPKQQFLLVDACTKKTYKNVTCAVFREHEAVFLAGAEAGLLTRSKKVGAVDVLDTPQFRRYSEPFAAGAKKVRPGVRSRTLFVGGQSPFNDAARAKDQAATLASGGVDQVMAAAAAGNTGVFQAAKAGKSAHGKGFQAYGVDANQCLTSPGEVVDNVLKKTDVAVEKGIGQILDGKGGTTVSYGLKEGGMSLTGLEPGLADSKCLIAEPDNDDVLARVKKLRDDIAAGKLTVDDPAA</sequence>
<feature type="domain" description="ABC transporter substrate-binding protein PnrA-like" evidence="8">
    <location>
        <begin position="51"/>
        <end position="346"/>
    </location>
</feature>
<evidence type="ECO:0000256" key="5">
    <source>
        <dbReference type="ARBA" id="ARBA00023136"/>
    </source>
</evidence>
<keyword evidence="5" id="KW-0472">Membrane</keyword>
<comment type="caution">
    <text evidence="9">The sequence shown here is derived from an EMBL/GenBank/DDBJ whole genome shotgun (WGS) entry which is preliminary data.</text>
</comment>
<gene>
    <name evidence="9" type="ORF">ABZ921_28225</name>
</gene>
<dbReference type="RefSeq" id="WP_359353968.1">
    <property type="nucleotide sequence ID" value="NZ_JBEYXV010000016.1"/>
</dbReference>
<dbReference type="Gene3D" id="3.40.50.2300">
    <property type="match status" value="2"/>
</dbReference>
<evidence type="ECO:0000313" key="9">
    <source>
        <dbReference type="EMBL" id="MEU6824536.1"/>
    </source>
</evidence>
<proteinExistence type="inferred from homology"/>
<reference evidence="9 10" key="1">
    <citation type="submission" date="2024-06" db="EMBL/GenBank/DDBJ databases">
        <title>The Natural Products Discovery Center: Release of the First 8490 Sequenced Strains for Exploring Actinobacteria Biosynthetic Diversity.</title>
        <authorList>
            <person name="Kalkreuter E."/>
            <person name="Kautsar S.A."/>
            <person name="Yang D."/>
            <person name="Bader C.D."/>
            <person name="Teijaro C.N."/>
            <person name="Fluegel L."/>
            <person name="Davis C.M."/>
            <person name="Simpson J.R."/>
            <person name="Lauterbach L."/>
            <person name="Steele A.D."/>
            <person name="Gui C."/>
            <person name="Meng S."/>
            <person name="Li G."/>
            <person name="Viehrig K."/>
            <person name="Ye F."/>
            <person name="Su P."/>
            <person name="Kiefer A.F."/>
            <person name="Nichols A."/>
            <person name="Cepeda A.J."/>
            <person name="Yan W."/>
            <person name="Fan B."/>
            <person name="Jiang Y."/>
            <person name="Adhikari A."/>
            <person name="Zheng C.-J."/>
            <person name="Schuster L."/>
            <person name="Cowan T.M."/>
            <person name="Smanski M.J."/>
            <person name="Chevrette M.G."/>
            <person name="De Carvalho L.P.S."/>
            <person name="Shen B."/>
        </authorList>
    </citation>
    <scope>NUCLEOTIDE SEQUENCE [LARGE SCALE GENOMIC DNA]</scope>
    <source>
        <strain evidence="9 10">NPDC046838</strain>
    </source>
</reference>
<dbReference type="CDD" id="cd06354">
    <property type="entry name" value="PBP1_PrnA-like"/>
    <property type="match status" value="1"/>
</dbReference>
<dbReference type="PANTHER" id="PTHR34296">
    <property type="entry name" value="TRANSCRIPTIONAL ACTIVATOR PROTEIN MED"/>
    <property type="match status" value="1"/>
</dbReference>
<accession>A0ABV3BU35</accession>
<evidence type="ECO:0000256" key="4">
    <source>
        <dbReference type="ARBA" id="ARBA00022729"/>
    </source>
</evidence>
<comment type="similarity">
    <text evidence="2">Belongs to the BMP lipoprotein family.</text>
</comment>
<dbReference type="EMBL" id="JBEYXV010000016">
    <property type="protein sequence ID" value="MEU6824536.1"/>
    <property type="molecule type" value="Genomic_DNA"/>
</dbReference>
<feature type="chain" id="PRO_5046357535" evidence="7">
    <location>
        <begin position="31"/>
        <end position="361"/>
    </location>
</feature>
<dbReference type="InterPro" id="IPR028082">
    <property type="entry name" value="Peripla_BP_I"/>
</dbReference>
<dbReference type="Pfam" id="PF02608">
    <property type="entry name" value="Bmp"/>
    <property type="match status" value="1"/>
</dbReference>
<evidence type="ECO:0000256" key="6">
    <source>
        <dbReference type="ARBA" id="ARBA00023288"/>
    </source>
</evidence>
<evidence type="ECO:0000256" key="3">
    <source>
        <dbReference type="ARBA" id="ARBA00022475"/>
    </source>
</evidence>
<keyword evidence="3" id="KW-1003">Cell membrane</keyword>
<keyword evidence="4 7" id="KW-0732">Signal</keyword>
<keyword evidence="10" id="KW-1185">Reference proteome</keyword>
<evidence type="ECO:0000259" key="8">
    <source>
        <dbReference type="Pfam" id="PF02608"/>
    </source>
</evidence>
<evidence type="ECO:0000256" key="2">
    <source>
        <dbReference type="ARBA" id="ARBA00008610"/>
    </source>
</evidence>
<dbReference type="InterPro" id="IPR050957">
    <property type="entry name" value="BMP_lipoprotein"/>
</dbReference>
<dbReference type="SUPFAM" id="SSF53822">
    <property type="entry name" value="Periplasmic binding protein-like I"/>
    <property type="match status" value="1"/>
</dbReference>
<name>A0ABV3BU35_9ACTN</name>
<comment type="subcellular location">
    <subcellularLocation>
        <location evidence="1">Cell membrane</location>
        <topology evidence="1">Lipid-anchor</topology>
    </subcellularLocation>
</comment>
<keyword evidence="6" id="KW-0449">Lipoprotein</keyword>
<evidence type="ECO:0000256" key="7">
    <source>
        <dbReference type="SAM" id="SignalP"/>
    </source>
</evidence>
<dbReference type="PROSITE" id="PS51257">
    <property type="entry name" value="PROKAR_LIPOPROTEIN"/>
    <property type="match status" value="1"/>
</dbReference>
<dbReference type="Proteomes" id="UP001551176">
    <property type="component" value="Unassembled WGS sequence"/>
</dbReference>
<evidence type="ECO:0000313" key="10">
    <source>
        <dbReference type="Proteomes" id="UP001551176"/>
    </source>
</evidence>
<feature type="signal peptide" evidence="7">
    <location>
        <begin position="1"/>
        <end position="30"/>
    </location>
</feature>
<evidence type="ECO:0000256" key="1">
    <source>
        <dbReference type="ARBA" id="ARBA00004193"/>
    </source>
</evidence>
<protein>
    <submittedName>
        <fullName evidence="9">BMP family ABC transporter substrate-binding protein</fullName>
    </submittedName>
</protein>
<organism evidence="9 10">
    <name type="scientific">Streptomyces atriruber</name>
    <dbReference type="NCBI Taxonomy" id="545121"/>
    <lineage>
        <taxon>Bacteria</taxon>
        <taxon>Bacillati</taxon>
        <taxon>Actinomycetota</taxon>
        <taxon>Actinomycetes</taxon>
        <taxon>Kitasatosporales</taxon>
        <taxon>Streptomycetaceae</taxon>
        <taxon>Streptomyces</taxon>
    </lineage>
</organism>
<dbReference type="PANTHER" id="PTHR34296:SF2">
    <property type="entry name" value="ABC TRANSPORTER GUANOSINE-BINDING PROTEIN NUPN"/>
    <property type="match status" value="1"/>
</dbReference>
<dbReference type="InterPro" id="IPR003760">
    <property type="entry name" value="PnrA-like"/>
</dbReference>